<feature type="region of interest" description="Disordered" evidence="4">
    <location>
        <begin position="118"/>
        <end position="147"/>
    </location>
</feature>
<dbReference type="CDD" id="cd08368">
    <property type="entry name" value="LIM"/>
    <property type="match status" value="1"/>
</dbReference>
<dbReference type="PROSITE" id="PS50023">
    <property type="entry name" value="LIM_DOMAIN_2"/>
    <property type="match status" value="1"/>
</dbReference>
<protein>
    <submittedName>
        <fullName evidence="6">LIM domain-containing protein</fullName>
    </submittedName>
</protein>
<dbReference type="AlphaFoldDB" id="A0A4P6XVS7"/>
<feature type="compositionally biased region" description="Polar residues" evidence="4">
    <location>
        <begin position="87"/>
        <end position="103"/>
    </location>
</feature>
<dbReference type="Gene3D" id="2.10.110.10">
    <property type="entry name" value="Cysteine Rich Protein"/>
    <property type="match status" value="2"/>
</dbReference>
<dbReference type="STRING" id="2163413.A0A4P6XVS7"/>
<dbReference type="Pfam" id="PF00412">
    <property type="entry name" value="LIM"/>
    <property type="match status" value="1"/>
</dbReference>
<sequence length="778" mass="86445">MQQASLPKSLRGDQSPVIAIDSPFPPLKTELRYRGVYERAGFDVNLGRNSDDRSLHLKKSPVSPVVSGKKSFFPKNVFAKTSKRGFSPNSPALPSTRSLNGSKENVFPFSEAQPVYTSHFNSSERNSGTSSPLASSQTSIRSSSGRPYIQQFQPEQKYSRAHKAIEQPAVGGFDRNKKQLKLFIPETESTLPTETSSDGLERESPFDREVASKHSTPSTSAGSSPFTSENTANGTRLGLSLASVKTSELTQKPPYPVYNSTQNPTHDLELSLADLKKERKAFDPRGTASNTSINRAKPATGAFIPAKGDLSESFNKIDLDISVGLPPDDSSFRFDSTRHSADTNAPNSDYDEFLQTSQPKKQARNSQFSTVSSIISKQRKSSIRVDGLDGERDSEDDFDDEVALELQRQLDQIKTGSQSSLASNNFVHSEDSFVTANNVFLPQKASTIPTFKFSNETDENSEESECETEEETELNETNDTSANEDAFSREIKPLLYHRRSSFYAGDSYPEPVSTPFSEPYTPQFKQTEFENDSICETPETIKPLSPKSHAVERELEDLNFKYLQQEESKDLISQTVVSDQSDIDILGRNPTPLEFDAFPKLVINPDFPSFRYSEGAGKAPPGTGPCRSCGTTLDPESKGSQKAIYSKLGDLSGQWHRCCFKCSYAGCTIQFNKQVTPYVLLDNAFCNHHYHTLNNTLCETCHMGIEGKCIENELKQKWHLSCLKCTKCLGVISNDYFLVNHQIVCEADASSFIADLRNAGLTTLDKVEKRRTRMLFIE</sequence>
<keyword evidence="3" id="KW-0440">LIM domain</keyword>
<keyword evidence="2 3" id="KW-0862">Zinc</keyword>
<organism evidence="6 7">
    <name type="scientific">Metschnikowia aff. pulcherrima</name>
    <dbReference type="NCBI Taxonomy" id="2163413"/>
    <lineage>
        <taxon>Eukaryota</taxon>
        <taxon>Fungi</taxon>
        <taxon>Dikarya</taxon>
        <taxon>Ascomycota</taxon>
        <taxon>Saccharomycotina</taxon>
        <taxon>Pichiomycetes</taxon>
        <taxon>Metschnikowiaceae</taxon>
        <taxon>Metschnikowia</taxon>
    </lineage>
</organism>
<feature type="region of interest" description="Disordered" evidence="4">
    <location>
        <begin position="82"/>
        <end position="106"/>
    </location>
</feature>
<feature type="compositionally biased region" description="Basic and acidic residues" evidence="4">
    <location>
        <begin position="199"/>
        <end position="212"/>
    </location>
</feature>
<feature type="region of interest" description="Disordered" evidence="4">
    <location>
        <begin position="44"/>
        <end position="65"/>
    </location>
</feature>
<reference evidence="7" key="1">
    <citation type="submission" date="2019-03" db="EMBL/GenBank/DDBJ databases">
        <title>Snf2 controls pulcherriminic acid biosynthesis and connects pigmentation and antifungal activity of the yeast Metschnikowia pulcherrima.</title>
        <authorList>
            <person name="Gore-Lloyd D."/>
            <person name="Sumann I."/>
            <person name="Brachmann A.O."/>
            <person name="Schneeberger K."/>
            <person name="Ortiz-Merino R.A."/>
            <person name="Moreno-Beltran M."/>
            <person name="Schlaefli M."/>
            <person name="Kirner P."/>
            <person name="Santos Kron A."/>
            <person name="Wolfe K.H."/>
            <person name="Piel J."/>
            <person name="Ahrens C.H."/>
            <person name="Henk D."/>
            <person name="Freimoser F.M."/>
        </authorList>
    </citation>
    <scope>NUCLEOTIDE SEQUENCE [LARGE SCALE GENOMIC DNA]</scope>
    <source>
        <strain evidence="7">APC 1.2</strain>
    </source>
</reference>
<gene>
    <name evidence="6" type="primary">MPUL0F02400</name>
    <name evidence="6" type="ORF">METSCH_F02400</name>
</gene>
<feature type="compositionally biased region" description="Polar residues" evidence="4">
    <location>
        <begin position="213"/>
        <end position="233"/>
    </location>
</feature>
<evidence type="ECO:0000256" key="1">
    <source>
        <dbReference type="ARBA" id="ARBA00022723"/>
    </source>
</evidence>
<evidence type="ECO:0000256" key="3">
    <source>
        <dbReference type="PROSITE-ProRule" id="PRU00125"/>
    </source>
</evidence>
<feature type="compositionally biased region" description="Basic and acidic residues" evidence="4">
    <location>
        <begin position="332"/>
        <end position="341"/>
    </location>
</feature>
<dbReference type="GO" id="GO:0030695">
    <property type="term" value="F:GTPase regulator activity"/>
    <property type="evidence" value="ECO:0007669"/>
    <property type="project" value="UniProtKB-ARBA"/>
</dbReference>
<feature type="region of interest" description="Disordered" evidence="4">
    <location>
        <begin position="1"/>
        <end position="21"/>
    </location>
</feature>
<accession>A0A4P6XVS7</accession>
<dbReference type="GO" id="GO:0046872">
    <property type="term" value="F:metal ion binding"/>
    <property type="evidence" value="ECO:0007669"/>
    <property type="project" value="UniProtKB-KW"/>
</dbReference>
<feature type="compositionally biased region" description="Low complexity" evidence="4">
    <location>
        <begin position="135"/>
        <end position="144"/>
    </location>
</feature>
<evidence type="ECO:0000313" key="6">
    <source>
        <dbReference type="EMBL" id="QBM90656.1"/>
    </source>
</evidence>
<dbReference type="SMART" id="SM00132">
    <property type="entry name" value="LIM"/>
    <property type="match status" value="1"/>
</dbReference>
<dbReference type="PANTHER" id="PTHR24216">
    <property type="entry name" value="PAXILLIN-RELATED"/>
    <property type="match status" value="1"/>
</dbReference>
<keyword evidence="7" id="KW-1185">Reference proteome</keyword>
<dbReference type="InterPro" id="IPR001781">
    <property type="entry name" value="Znf_LIM"/>
</dbReference>
<dbReference type="PANTHER" id="PTHR24216:SF65">
    <property type="entry name" value="PAXILLIN-LIKE PROTEIN 1"/>
    <property type="match status" value="1"/>
</dbReference>
<feature type="compositionally biased region" description="Polar residues" evidence="4">
    <location>
        <begin position="118"/>
        <end position="134"/>
    </location>
</feature>
<name>A0A4P6XVS7_9ASCO</name>
<feature type="compositionally biased region" description="Low complexity" evidence="4">
    <location>
        <begin position="185"/>
        <end position="197"/>
    </location>
</feature>
<feature type="compositionally biased region" description="Polar residues" evidence="4">
    <location>
        <begin position="354"/>
        <end position="371"/>
    </location>
</feature>
<evidence type="ECO:0000256" key="4">
    <source>
        <dbReference type="SAM" id="MobiDB-lite"/>
    </source>
</evidence>
<evidence type="ECO:0000313" key="7">
    <source>
        <dbReference type="Proteomes" id="UP000292447"/>
    </source>
</evidence>
<proteinExistence type="predicted"/>
<feature type="compositionally biased region" description="Acidic residues" evidence="4">
    <location>
        <begin position="456"/>
        <end position="476"/>
    </location>
</feature>
<feature type="region of interest" description="Disordered" evidence="4">
    <location>
        <begin position="453"/>
        <end position="486"/>
    </location>
</feature>
<evidence type="ECO:0000256" key="2">
    <source>
        <dbReference type="ARBA" id="ARBA00022833"/>
    </source>
</evidence>
<dbReference type="EMBL" id="CP034461">
    <property type="protein sequence ID" value="QBM90656.1"/>
    <property type="molecule type" value="Genomic_DNA"/>
</dbReference>
<evidence type="ECO:0000259" key="5">
    <source>
        <dbReference type="PROSITE" id="PS50023"/>
    </source>
</evidence>
<feature type="region of interest" description="Disordered" evidence="4">
    <location>
        <begin position="183"/>
        <end position="233"/>
    </location>
</feature>
<feature type="domain" description="LIM zinc-binding" evidence="5">
    <location>
        <begin position="696"/>
        <end position="755"/>
    </location>
</feature>
<feature type="region of interest" description="Disordered" evidence="4">
    <location>
        <begin position="332"/>
        <end position="373"/>
    </location>
</feature>
<keyword evidence="1 3" id="KW-0479">Metal-binding</keyword>
<dbReference type="Proteomes" id="UP000292447">
    <property type="component" value="Chromosome VI"/>
</dbReference>